<name>A0A438M2K4_9ACTN</name>
<accession>A0A438M2K4</accession>
<gene>
    <name evidence="1" type="ORF">EDD27_2355</name>
</gene>
<proteinExistence type="predicted"/>
<keyword evidence="1" id="KW-0378">Hydrolase</keyword>
<dbReference type="GO" id="GO:0006281">
    <property type="term" value="P:DNA repair"/>
    <property type="evidence" value="ECO:0007669"/>
    <property type="project" value="InterPro"/>
</dbReference>
<sequence>MDVDEKRRLVRGLLREVGRGFAEPHGFPVTNSPGRLFQLLYLSILLRRSNDYHVAVEAAQRLRDRWDTAQKLAASPYEKRVQLLGKGVRRGTAEVLGELAQTVAGRYRGDLRRLRTEARRDPVRERALLEELPGVDGKVVDLFFREAQILWKEVSPFADPQALSAARKLGLGRTPEDLAELAEYEESEQFGWLVGALAQIDLDHRHEEIRALAGR</sequence>
<organism evidence="1 2">
    <name type="scientific">Nonomuraea polychroma</name>
    <dbReference type="NCBI Taxonomy" id="46176"/>
    <lineage>
        <taxon>Bacteria</taxon>
        <taxon>Bacillati</taxon>
        <taxon>Actinomycetota</taxon>
        <taxon>Actinomycetes</taxon>
        <taxon>Streptosporangiales</taxon>
        <taxon>Streptosporangiaceae</taxon>
        <taxon>Nonomuraea</taxon>
    </lineage>
</organism>
<evidence type="ECO:0000313" key="1">
    <source>
        <dbReference type="EMBL" id="RVX39972.1"/>
    </source>
</evidence>
<dbReference type="GO" id="GO:0004519">
    <property type="term" value="F:endonuclease activity"/>
    <property type="evidence" value="ECO:0007669"/>
    <property type="project" value="UniProtKB-KW"/>
</dbReference>
<keyword evidence="1" id="KW-0255">Endonuclease</keyword>
<dbReference type="AlphaFoldDB" id="A0A438M2K4"/>
<dbReference type="Gene3D" id="1.10.340.30">
    <property type="entry name" value="Hypothetical protein, domain 2"/>
    <property type="match status" value="1"/>
</dbReference>
<evidence type="ECO:0000313" key="2">
    <source>
        <dbReference type="Proteomes" id="UP000284824"/>
    </source>
</evidence>
<keyword evidence="1" id="KW-0540">Nuclease</keyword>
<dbReference type="InterPro" id="IPR011257">
    <property type="entry name" value="DNA_glycosylase"/>
</dbReference>
<reference evidence="1 2" key="1">
    <citation type="submission" date="2019-01" db="EMBL/GenBank/DDBJ databases">
        <title>Sequencing the genomes of 1000 actinobacteria strains.</title>
        <authorList>
            <person name="Klenk H.-P."/>
        </authorList>
    </citation>
    <scope>NUCLEOTIDE SEQUENCE [LARGE SCALE GENOMIC DNA]</scope>
    <source>
        <strain evidence="1 2">DSM 43925</strain>
    </source>
</reference>
<dbReference type="SUPFAM" id="SSF48150">
    <property type="entry name" value="DNA-glycosylase"/>
    <property type="match status" value="1"/>
</dbReference>
<protein>
    <submittedName>
        <fullName evidence="1">Endonuclease III</fullName>
    </submittedName>
</protein>
<keyword evidence="2" id="KW-1185">Reference proteome</keyword>
<dbReference type="EMBL" id="SAUN01000001">
    <property type="protein sequence ID" value="RVX39972.1"/>
    <property type="molecule type" value="Genomic_DNA"/>
</dbReference>
<comment type="caution">
    <text evidence="1">The sequence shown here is derived from an EMBL/GenBank/DDBJ whole genome shotgun (WGS) entry which is preliminary data.</text>
</comment>
<dbReference type="Proteomes" id="UP000284824">
    <property type="component" value="Unassembled WGS sequence"/>
</dbReference>